<dbReference type="Gene3D" id="3.20.20.80">
    <property type="entry name" value="Glycosidases"/>
    <property type="match status" value="1"/>
</dbReference>
<dbReference type="InterPro" id="IPR000933">
    <property type="entry name" value="Glyco_hydro_29"/>
</dbReference>
<name>A0A939IUC1_9MICO</name>
<keyword evidence="5" id="KW-0378">Hydrolase</keyword>
<evidence type="ECO:0000256" key="3">
    <source>
        <dbReference type="ARBA" id="ARBA00012662"/>
    </source>
</evidence>
<keyword evidence="6" id="KW-0326">Glycosidase</keyword>
<evidence type="ECO:0000256" key="5">
    <source>
        <dbReference type="ARBA" id="ARBA00022801"/>
    </source>
</evidence>
<dbReference type="InterPro" id="IPR017853">
    <property type="entry name" value="GH"/>
</dbReference>
<proteinExistence type="inferred from homology"/>
<dbReference type="GO" id="GO:0016139">
    <property type="term" value="P:glycoside catabolic process"/>
    <property type="evidence" value="ECO:0007669"/>
    <property type="project" value="TreeGrafter"/>
</dbReference>
<dbReference type="SUPFAM" id="SSF51445">
    <property type="entry name" value="(Trans)glycosidases"/>
    <property type="match status" value="1"/>
</dbReference>
<reference evidence="8" key="1">
    <citation type="submission" date="2020-12" db="EMBL/GenBank/DDBJ databases">
        <title>PHA producing bacteria isolated from mangrove.</title>
        <authorList>
            <person name="Zheng W."/>
            <person name="Yu S."/>
            <person name="Huang Y."/>
        </authorList>
    </citation>
    <scope>NUCLEOTIDE SEQUENCE</scope>
    <source>
        <strain evidence="8">GN8-5</strain>
    </source>
</reference>
<comment type="caution">
    <text evidence="8">The sequence shown here is derived from an EMBL/GenBank/DDBJ whole genome shotgun (WGS) entry which is preliminary data.</text>
</comment>
<organism evidence="8 9">
    <name type="scientific">Microbacterium esteraromaticum</name>
    <dbReference type="NCBI Taxonomy" id="57043"/>
    <lineage>
        <taxon>Bacteria</taxon>
        <taxon>Bacillati</taxon>
        <taxon>Actinomycetota</taxon>
        <taxon>Actinomycetes</taxon>
        <taxon>Micrococcales</taxon>
        <taxon>Microbacteriaceae</taxon>
        <taxon>Microbacterium</taxon>
    </lineage>
</organism>
<accession>A0A939IUC1</accession>
<dbReference type="Proteomes" id="UP000664385">
    <property type="component" value="Unassembled WGS sequence"/>
</dbReference>
<evidence type="ECO:0000313" key="8">
    <source>
        <dbReference type="EMBL" id="MBN8204488.1"/>
    </source>
</evidence>
<comment type="similarity">
    <text evidence="2">Belongs to the glycosyl hydrolase 29 family.</text>
</comment>
<dbReference type="AlphaFoldDB" id="A0A939IUC1"/>
<dbReference type="InterPro" id="IPR016286">
    <property type="entry name" value="FUC_metazoa-typ"/>
</dbReference>
<evidence type="ECO:0000313" key="9">
    <source>
        <dbReference type="Proteomes" id="UP000664385"/>
    </source>
</evidence>
<evidence type="ECO:0000256" key="2">
    <source>
        <dbReference type="ARBA" id="ARBA00007951"/>
    </source>
</evidence>
<evidence type="ECO:0000256" key="1">
    <source>
        <dbReference type="ARBA" id="ARBA00004071"/>
    </source>
</evidence>
<dbReference type="Gene3D" id="2.60.120.260">
    <property type="entry name" value="Galactose-binding domain-like"/>
    <property type="match status" value="1"/>
</dbReference>
<gene>
    <name evidence="8" type="ORF">JF543_00780</name>
</gene>
<keyword evidence="4" id="KW-0732">Signal</keyword>
<dbReference type="EC" id="3.2.1.51" evidence="3"/>
<evidence type="ECO:0000256" key="6">
    <source>
        <dbReference type="ARBA" id="ARBA00023295"/>
    </source>
</evidence>
<dbReference type="PANTHER" id="PTHR10030">
    <property type="entry name" value="ALPHA-L-FUCOSIDASE"/>
    <property type="match status" value="1"/>
</dbReference>
<comment type="function">
    <text evidence="1">Alpha-L-fucosidase is responsible for hydrolyzing the alpha-1,6-linked fucose joined to the reducing-end N-acetylglucosamine of the carbohydrate moieties of glycoproteins.</text>
</comment>
<dbReference type="GO" id="GO:0006004">
    <property type="term" value="P:fucose metabolic process"/>
    <property type="evidence" value="ECO:0007669"/>
    <property type="project" value="InterPro"/>
</dbReference>
<dbReference type="GO" id="GO:0005764">
    <property type="term" value="C:lysosome"/>
    <property type="evidence" value="ECO:0007669"/>
    <property type="project" value="TreeGrafter"/>
</dbReference>
<dbReference type="InterPro" id="IPR057739">
    <property type="entry name" value="Glyco_hydro_29_N"/>
</dbReference>
<dbReference type="GO" id="GO:0004560">
    <property type="term" value="F:alpha-L-fucosidase activity"/>
    <property type="evidence" value="ECO:0007669"/>
    <property type="project" value="InterPro"/>
</dbReference>
<evidence type="ECO:0000259" key="7">
    <source>
        <dbReference type="Pfam" id="PF01120"/>
    </source>
</evidence>
<feature type="domain" description="Glycoside hydrolase family 29 N-terminal" evidence="7">
    <location>
        <begin position="50"/>
        <end position="304"/>
    </location>
</feature>
<sequence>MADMPISEDTVGLHPSPAQLRWQQAGVAVFFHFGLNTFAGVEWSDGTLPAASFDPTALDARQWVAAARIAGAQHVVLTAKHHDGFCLWPTATTEYSVASSPWRGGDGDVVRELADACAEAEMGFGVYLSPWDRNATCYPDAAAYDDFYCAQLTELCTGYGDLVEVWFDGAGSAGREYDWARITGIVREHQPGAVIFNMGDPDIRWVGNEDGLASDPVLYVADWTPNDVHTDAVLGFAPRYLPPECDVSLRHGWFWHPFDEPKTVEHLLGIHYRSVGLGANLLLNVPPNRDGLIDRTDLAVLEEYSTELARRFGAPLEARIIRRDAGVWDAEFADQVEIDHLELAEALDAGQRVAAHRVLADSDVLCEGGTIGVRRMHSFTERAVRRLRIETDGIDPVLRSVRAFRTGVAAAPDMPTVAEYRAPEADIIVM</sequence>
<protein>
    <recommendedName>
        <fullName evidence="3">alpha-L-fucosidase</fullName>
        <ecNumber evidence="3">3.2.1.51</ecNumber>
    </recommendedName>
</protein>
<dbReference type="SMART" id="SM00812">
    <property type="entry name" value="Alpha_L_fucos"/>
    <property type="match status" value="1"/>
</dbReference>
<evidence type="ECO:0000256" key="4">
    <source>
        <dbReference type="ARBA" id="ARBA00022729"/>
    </source>
</evidence>
<dbReference type="PANTHER" id="PTHR10030:SF37">
    <property type="entry name" value="ALPHA-L-FUCOSIDASE-RELATED"/>
    <property type="match status" value="1"/>
</dbReference>
<dbReference type="Pfam" id="PF01120">
    <property type="entry name" value="Alpha_L_fucos"/>
    <property type="match status" value="1"/>
</dbReference>
<dbReference type="EMBL" id="JAEMWU010000001">
    <property type="protein sequence ID" value="MBN8204488.1"/>
    <property type="molecule type" value="Genomic_DNA"/>
</dbReference>
<dbReference type="PRINTS" id="PR00741">
    <property type="entry name" value="GLHYDRLASE29"/>
</dbReference>